<reference evidence="2" key="1">
    <citation type="journal article" date="2020" name="mSystems">
        <title>Genome- and Community-Level Interaction Insights into Carbon Utilization and Element Cycling Functions of Hydrothermarchaeota in Hydrothermal Sediment.</title>
        <authorList>
            <person name="Zhou Z."/>
            <person name="Liu Y."/>
            <person name="Xu W."/>
            <person name="Pan J."/>
            <person name="Luo Z.H."/>
            <person name="Li M."/>
        </authorList>
    </citation>
    <scope>NUCLEOTIDE SEQUENCE [LARGE SCALE GENOMIC DNA]</scope>
    <source>
        <strain evidence="2">SpSt-774</strain>
    </source>
</reference>
<dbReference type="Gene3D" id="2.60.120.260">
    <property type="entry name" value="Galactose-binding domain-like"/>
    <property type="match status" value="1"/>
</dbReference>
<proteinExistence type="predicted"/>
<evidence type="ECO:0000259" key="1">
    <source>
        <dbReference type="Pfam" id="PF13860"/>
    </source>
</evidence>
<comment type="caution">
    <text evidence="2">The sequence shown here is derived from an EMBL/GenBank/DDBJ whole genome shotgun (WGS) entry which is preliminary data.</text>
</comment>
<organism evidence="2">
    <name type="scientific">candidate division WOR-3 bacterium</name>
    <dbReference type="NCBI Taxonomy" id="2052148"/>
    <lineage>
        <taxon>Bacteria</taxon>
        <taxon>Bacteria division WOR-3</taxon>
    </lineage>
</organism>
<dbReference type="AlphaFoldDB" id="A0A7C4XLT9"/>
<protein>
    <submittedName>
        <fullName evidence="2">T9SS type A sorting domain-containing protein</fullName>
    </submittedName>
</protein>
<name>A0A7C4XLT9_UNCW3</name>
<evidence type="ECO:0000313" key="2">
    <source>
        <dbReference type="EMBL" id="HGV98357.1"/>
    </source>
</evidence>
<sequence>MKVKKMNLLLLFVIGFFLPGIILGAVSTAKWSVGVLKSQSKTIDEMQPLTITMRQEEFVDSFERSSLSPWTTYGYPGSVQMVTFGIRDTTNTYGPQAPAHSGYRYAGHPATDISLYPSPGQNPGNATCLESPTIDLTNWDSCFISFSYWGDFEGTATNFDGFIVEITTNNGTTWTQIDANHQGHLNPSYDAQLCGTGLLGYAWAYCYDTRPNWRDVASLNLMALGYCAPGNQIKIRFRFAYDALDGGQGLFIDDVRIASTPPQDLQPPAITHTPLIDTPDTLNDYVITANIVDQGSGVNPDSVTLHYLIEGGSWTEVVMTQTAPNVYEGSIPAQHYHTDIWYYIRAVDNAGNGINTLTYNFEVTNAITIFYDDGQPYWVPGGMNVGDGMFVQYNFDSVGLDSGILHQVKYFFSSPGRFELRVYSMSGGQPSQLVYSRPNLQSPGYAWYTEDITDANIHMSTDPVVGFIIGAPIGNDTVHCLMDPSLDHQLNMWLYMGGLWGNPIGEGGDFMIRLKVIPLPPYGIEEGSNNYPVTSLQLMPNPVGKDGAMIKYQLPDRQPVKLKVYDIAGKIVNTLVSGYQNSGFYTVNWNGCDEKGRKVADGVYFFSLETPHQTITRKAIVLK</sequence>
<dbReference type="NCBIfam" id="TIGR04183">
    <property type="entry name" value="Por_Secre_tail"/>
    <property type="match status" value="1"/>
</dbReference>
<dbReference type="EMBL" id="DTGZ01000164">
    <property type="protein sequence ID" value="HGV98357.1"/>
    <property type="molecule type" value="Genomic_DNA"/>
</dbReference>
<feature type="domain" description="FlgD/Vpr Ig-like" evidence="1">
    <location>
        <begin position="554"/>
        <end position="609"/>
    </location>
</feature>
<dbReference type="InterPro" id="IPR026444">
    <property type="entry name" value="Secre_tail"/>
</dbReference>
<gene>
    <name evidence="2" type="ORF">ENV60_08710</name>
</gene>
<dbReference type="InterPro" id="IPR025965">
    <property type="entry name" value="FlgD/Vpr_Ig-like"/>
</dbReference>
<dbReference type="Pfam" id="PF13860">
    <property type="entry name" value="FlgD_ig"/>
    <property type="match status" value="1"/>
</dbReference>
<accession>A0A7C4XLT9</accession>
<dbReference type="Gene3D" id="2.60.40.4070">
    <property type="match status" value="1"/>
</dbReference>